<dbReference type="PANTHER" id="PTHR43249:SF1">
    <property type="entry name" value="D-GLUCOSIDE 3-DEHYDROGENASE"/>
    <property type="match status" value="1"/>
</dbReference>
<dbReference type="Gene3D" id="3.40.50.720">
    <property type="entry name" value="NAD(P)-binding Rossmann-like Domain"/>
    <property type="match status" value="1"/>
</dbReference>
<proteinExistence type="predicted"/>
<dbReference type="SUPFAM" id="SSF55347">
    <property type="entry name" value="Glyceraldehyde-3-phosphate dehydrogenase-like, C-terminal domain"/>
    <property type="match status" value="1"/>
</dbReference>
<reference evidence="4" key="1">
    <citation type="submission" date="2024-02" db="EMBL/GenBank/DDBJ databases">
        <title>Tomenella chthoni gen. nov. sp. nov., a member of the family Jonesiaceae isolated from bat guano.</title>
        <authorList>
            <person name="Miller S.L."/>
            <person name="King J."/>
            <person name="Sankaranarayanan K."/>
            <person name="Lawson P.A."/>
        </authorList>
    </citation>
    <scope>NUCLEOTIDE SEQUENCE</scope>
    <source>
        <strain evidence="4">BS-20</strain>
    </source>
</reference>
<evidence type="ECO:0000256" key="1">
    <source>
        <dbReference type="ARBA" id="ARBA00023027"/>
    </source>
</evidence>
<evidence type="ECO:0000313" key="4">
    <source>
        <dbReference type="EMBL" id="XBH20206.1"/>
    </source>
</evidence>
<dbReference type="Pfam" id="PF01408">
    <property type="entry name" value="GFO_IDH_MocA"/>
    <property type="match status" value="1"/>
</dbReference>
<feature type="domain" description="GFO/IDH/MocA-like oxidoreductase" evidence="3">
    <location>
        <begin position="181"/>
        <end position="289"/>
    </location>
</feature>
<organism evidence="4">
    <name type="scientific">Jonesiaceae bacterium BS-20</name>
    <dbReference type="NCBI Taxonomy" id="3120821"/>
    <lineage>
        <taxon>Bacteria</taxon>
        <taxon>Bacillati</taxon>
        <taxon>Actinomycetota</taxon>
        <taxon>Actinomycetes</taxon>
        <taxon>Micrococcales</taxon>
        <taxon>Jonesiaceae</taxon>
    </lineage>
</organism>
<dbReference type="Pfam" id="PF22725">
    <property type="entry name" value="GFO_IDH_MocA_C3"/>
    <property type="match status" value="1"/>
</dbReference>
<dbReference type="InterPro" id="IPR052515">
    <property type="entry name" value="Gfo/Idh/MocA_Oxidoreductase"/>
</dbReference>
<dbReference type="PANTHER" id="PTHR43249">
    <property type="entry name" value="UDP-N-ACETYL-2-AMINO-2-DEOXY-D-GLUCURONATE OXIDASE"/>
    <property type="match status" value="1"/>
</dbReference>
<dbReference type="InterPro" id="IPR055170">
    <property type="entry name" value="GFO_IDH_MocA-like_dom"/>
</dbReference>
<dbReference type="SUPFAM" id="SSF51735">
    <property type="entry name" value="NAD(P)-binding Rossmann-fold domains"/>
    <property type="match status" value="1"/>
</dbReference>
<dbReference type="GO" id="GO:0000166">
    <property type="term" value="F:nucleotide binding"/>
    <property type="evidence" value="ECO:0007669"/>
    <property type="project" value="InterPro"/>
</dbReference>
<gene>
    <name evidence="4" type="ORF">V5R04_08030</name>
</gene>
<protein>
    <submittedName>
        <fullName evidence="4">Gfo/Idh/MocA family oxidoreductase</fullName>
    </submittedName>
</protein>
<keyword evidence="1" id="KW-0520">NAD</keyword>
<dbReference type="EMBL" id="CP146203">
    <property type="protein sequence ID" value="XBH20206.1"/>
    <property type="molecule type" value="Genomic_DNA"/>
</dbReference>
<dbReference type="AlphaFoldDB" id="A0AAU7DTX4"/>
<evidence type="ECO:0000259" key="2">
    <source>
        <dbReference type="Pfam" id="PF01408"/>
    </source>
</evidence>
<evidence type="ECO:0000259" key="3">
    <source>
        <dbReference type="Pfam" id="PF22725"/>
    </source>
</evidence>
<name>A0AAU7DTX4_9MICO</name>
<dbReference type="Gene3D" id="3.30.360.10">
    <property type="entry name" value="Dihydrodipicolinate Reductase, domain 2"/>
    <property type="match status" value="1"/>
</dbReference>
<dbReference type="InterPro" id="IPR000683">
    <property type="entry name" value="Gfo/Idh/MocA-like_OxRdtase_N"/>
</dbReference>
<sequence>MQKVGIGIVGAGFVADLHAESFKRVSGHDVQIVAVAAPNTRRSAFAQRHSIAAEYDTLEELLADPNVDVVDICTPPALHVDMVAKVIAAGKHVICEKPLTGYFDVPVGEADGFDRRKMYDSVMAEMDSLRKIVSESDLVFGYAENYVYAPSVQKSRELLEKTGARITMMIGEESHNGSHAEYSKTWADSGGGALIRQGCHPLSAMLYLKRVEAKAAGRTVAVNSVIADTTAITPTLTDPQRKFLHARPVDVEDIANVIMTFDDGTRGVVTASDTIVGGVRNSLQVFTTESVYLCQISQSNQLRLYHDDSAALDDVYVTEKVDNKGGWQYVLLDELLARGYIGEMQDFIDCVVHGGTPQSDFELAYASMQAIYAAYESAATDKRVRF</sequence>
<dbReference type="InterPro" id="IPR036291">
    <property type="entry name" value="NAD(P)-bd_dom_sf"/>
</dbReference>
<accession>A0AAU7DTX4</accession>
<feature type="domain" description="Gfo/Idh/MocA-like oxidoreductase N-terminal" evidence="2">
    <location>
        <begin position="5"/>
        <end position="100"/>
    </location>
</feature>